<comment type="caution">
    <text evidence="9">Lacks conserved residue(s) required for the propagation of feature annotation.</text>
</comment>
<sequence length="239" mass="25862">MANLYFVTGTDTEIGKTYCTARLAEFLLAGKRRVGVYKPVASGCDELSDGERYSVDADVLWQAASRPKTLADVCPQKFLTPVAPPEAAIREGRRVDQFKLVKGMLAWCSDTENPFDDLLIEGAGGYFSPISKDWLNIDLAKIMRTRAMSAGHAFYVLLVAPDRLGVLHQVIATTRAAKADGLPVDGVILNRLDESLDPSCSSNHEDLTRWCDVPIVAETTGPQGKLAVHGGGKQLGLLA</sequence>
<comment type="function">
    <text evidence="9">Catalyzes a mechanistically unusual reaction, the ATP-dependent insertion of CO2 between the N7 and N8 nitrogen atoms of 7,8-diaminopelargonic acid (DAPA, also called 7,8-diammoniononanoate) to form a ureido ring.</text>
</comment>
<evidence type="ECO:0000256" key="9">
    <source>
        <dbReference type="HAMAP-Rule" id="MF_00336"/>
    </source>
</evidence>
<gene>
    <name evidence="9 10" type="primary">bioD</name>
    <name evidence="10" type="ORF">LOC71_14310</name>
</gene>
<proteinExistence type="inferred from homology"/>
<evidence type="ECO:0000256" key="6">
    <source>
        <dbReference type="ARBA" id="ARBA00022840"/>
    </source>
</evidence>
<comment type="catalytic activity">
    <reaction evidence="8">
        <text>(7R,8S)-8-amino-7-(carboxyamino)nonanoate + ATP = (4R,5S)-dethiobiotin + ADP + phosphate + H(+)</text>
        <dbReference type="Rhea" id="RHEA:63684"/>
        <dbReference type="ChEBI" id="CHEBI:15378"/>
        <dbReference type="ChEBI" id="CHEBI:30616"/>
        <dbReference type="ChEBI" id="CHEBI:43474"/>
        <dbReference type="ChEBI" id="CHEBI:149470"/>
        <dbReference type="ChEBI" id="CHEBI:149473"/>
        <dbReference type="ChEBI" id="CHEBI:456216"/>
    </reaction>
</comment>
<reference evidence="10" key="1">
    <citation type="submission" date="2021-11" db="EMBL/GenBank/DDBJ databases">
        <title>Genome sequence.</title>
        <authorList>
            <person name="Sun Q."/>
        </authorList>
    </citation>
    <scope>NUCLEOTIDE SEQUENCE</scope>
    <source>
        <strain evidence="10">JC740</strain>
    </source>
</reference>
<feature type="binding site" evidence="9">
    <location>
        <begin position="13"/>
        <end position="18"/>
    </location>
    <ligand>
        <name>ATP</name>
        <dbReference type="ChEBI" id="CHEBI:30616"/>
    </ligand>
</feature>
<comment type="subunit">
    <text evidence="9">Homodimer.</text>
</comment>
<comment type="similarity">
    <text evidence="9">Belongs to the dethiobiotin synthetase family.</text>
</comment>
<comment type="cofactor">
    <cofactor evidence="9">
        <name>Mg(2+)</name>
        <dbReference type="ChEBI" id="CHEBI:18420"/>
    </cofactor>
</comment>
<dbReference type="InterPro" id="IPR027417">
    <property type="entry name" value="P-loop_NTPase"/>
</dbReference>
<evidence type="ECO:0000256" key="4">
    <source>
        <dbReference type="ARBA" id="ARBA00022741"/>
    </source>
</evidence>
<evidence type="ECO:0000256" key="1">
    <source>
        <dbReference type="ARBA" id="ARBA00022490"/>
    </source>
</evidence>
<organism evidence="10 11">
    <name type="scientific">Rhodopirellula halodulae</name>
    <dbReference type="NCBI Taxonomy" id="2894198"/>
    <lineage>
        <taxon>Bacteria</taxon>
        <taxon>Pseudomonadati</taxon>
        <taxon>Planctomycetota</taxon>
        <taxon>Planctomycetia</taxon>
        <taxon>Pirellulales</taxon>
        <taxon>Pirellulaceae</taxon>
        <taxon>Rhodopirellula</taxon>
    </lineage>
</organism>
<dbReference type="Gene3D" id="3.40.50.300">
    <property type="entry name" value="P-loop containing nucleotide triphosphate hydrolases"/>
    <property type="match status" value="1"/>
</dbReference>
<evidence type="ECO:0000256" key="3">
    <source>
        <dbReference type="ARBA" id="ARBA00022723"/>
    </source>
</evidence>
<dbReference type="SUPFAM" id="SSF52540">
    <property type="entry name" value="P-loop containing nucleoside triphosphate hydrolases"/>
    <property type="match status" value="1"/>
</dbReference>
<dbReference type="RefSeq" id="WP_230274405.1">
    <property type="nucleotide sequence ID" value="NZ_JAJKFW010000024.1"/>
</dbReference>
<evidence type="ECO:0000256" key="5">
    <source>
        <dbReference type="ARBA" id="ARBA00022756"/>
    </source>
</evidence>
<dbReference type="InterPro" id="IPR004472">
    <property type="entry name" value="DTB_synth_BioD"/>
</dbReference>
<keyword evidence="6 9" id="KW-0067">ATP-binding</keyword>
<dbReference type="HAMAP" id="MF_00336">
    <property type="entry name" value="BioD"/>
    <property type="match status" value="1"/>
</dbReference>
<protein>
    <recommendedName>
        <fullName evidence="9">ATP-dependent dethiobiotin synthetase BioD</fullName>
        <ecNumber evidence="9">6.3.3.3</ecNumber>
    </recommendedName>
    <alternativeName>
        <fullName evidence="9">DTB synthetase</fullName>
        <shortName evidence="9">DTBS</shortName>
    </alternativeName>
    <alternativeName>
        <fullName evidence="9">Dethiobiotin synthase</fullName>
    </alternativeName>
</protein>
<feature type="binding site" evidence="9">
    <location>
        <begin position="121"/>
        <end position="124"/>
    </location>
    <ligand>
        <name>ATP</name>
        <dbReference type="ChEBI" id="CHEBI:30616"/>
    </ligand>
</feature>
<evidence type="ECO:0000256" key="7">
    <source>
        <dbReference type="ARBA" id="ARBA00022842"/>
    </source>
</evidence>
<dbReference type="NCBIfam" id="TIGR00347">
    <property type="entry name" value="bioD"/>
    <property type="match status" value="1"/>
</dbReference>
<feature type="binding site" evidence="9">
    <location>
        <position position="17"/>
    </location>
    <ligand>
        <name>Mg(2+)</name>
        <dbReference type="ChEBI" id="CHEBI:18420"/>
    </ligand>
</feature>
<evidence type="ECO:0000256" key="2">
    <source>
        <dbReference type="ARBA" id="ARBA00022598"/>
    </source>
</evidence>
<keyword evidence="5 9" id="KW-0093">Biotin biosynthesis</keyword>
<feature type="binding site" evidence="9">
    <location>
        <position position="42"/>
    </location>
    <ligand>
        <name>substrate</name>
    </ligand>
</feature>
<feature type="binding site" evidence="9">
    <location>
        <position position="223"/>
    </location>
    <ligand>
        <name>ATP</name>
        <dbReference type="ChEBI" id="CHEBI:30616"/>
    </ligand>
</feature>
<keyword evidence="2 9" id="KW-0436">Ligase</keyword>
<dbReference type="Proteomes" id="UP001430306">
    <property type="component" value="Unassembled WGS sequence"/>
</dbReference>
<keyword evidence="1 9" id="KW-0963">Cytoplasm</keyword>
<name>A0ABS8NIS3_9BACT</name>
<dbReference type="CDD" id="cd03109">
    <property type="entry name" value="DTBS"/>
    <property type="match status" value="1"/>
</dbReference>
<accession>A0ABS8NIS3</accession>
<dbReference type="GO" id="GO:0004141">
    <property type="term" value="F:dethiobiotin synthase activity"/>
    <property type="evidence" value="ECO:0007669"/>
    <property type="project" value="UniProtKB-EC"/>
</dbReference>
<dbReference type="EC" id="6.3.3.3" evidence="9"/>
<keyword evidence="3 9" id="KW-0479">Metal-binding</keyword>
<keyword evidence="4 9" id="KW-0547">Nucleotide-binding</keyword>
<dbReference type="PIRSF" id="PIRSF006755">
    <property type="entry name" value="DTB_synth"/>
    <property type="match status" value="1"/>
</dbReference>
<evidence type="ECO:0000313" key="10">
    <source>
        <dbReference type="EMBL" id="MCC9643454.1"/>
    </source>
</evidence>
<feature type="binding site" evidence="9">
    <location>
        <begin position="190"/>
        <end position="191"/>
    </location>
    <ligand>
        <name>ATP</name>
        <dbReference type="ChEBI" id="CHEBI:30616"/>
    </ligand>
</feature>
<keyword evidence="11" id="KW-1185">Reference proteome</keyword>
<comment type="catalytic activity">
    <reaction evidence="9">
        <text>(7R,8S)-7,8-diammoniononanoate + CO2 + ATP = (4R,5S)-dethiobiotin + ADP + phosphate + 3 H(+)</text>
        <dbReference type="Rhea" id="RHEA:15805"/>
        <dbReference type="ChEBI" id="CHEBI:15378"/>
        <dbReference type="ChEBI" id="CHEBI:16526"/>
        <dbReference type="ChEBI" id="CHEBI:30616"/>
        <dbReference type="ChEBI" id="CHEBI:43474"/>
        <dbReference type="ChEBI" id="CHEBI:149469"/>
        <dbReference type="ChEBI" id="CHEBI:149473"/>
        <dbReference type="ChEBI" id="CHEBI:456216"/>
        <dbReference type="EC" id="6.3.3.3"/>
    </reaction>
</comment>
<feature type="binding site" evidence="9">
    <location>
        <position position="56"/>
    </location>
    <ligand>
        <name>Mg(2+)</name>
        <dbReference type="ChEBI" id="CHEBI:18420"/>
    </ligand>
</feature>
<comment type="pathway">
    <text evidence="9">Cofactor biosynthesis; biotin biosynthesis; biotin from 7,8-diaminononanoate: step 1/2.</text>
</comment>
<evidence type="ECO:0000313" key="11">
    <source>
        <dbReference type="Proteomes" id="UP001430306"/>
    </source>
</evidence>
<feature type="binding site" evidence="9">
    <location>
        <position position="56"/>
    </location>
    <ligand>
        <name>ATP</name>
        <dbReference type="ChEBI" id="CHEBI:30616"/>
    </ligand>
</feature>
<dbReference type="PANTHER" id="PTHR43210:SF2">
    <property type="entry name" value="ATP-DEPENDENT DETHIOBIOTIN SYNTHETASE BIOD 2"/>
    <property type="match status" value="1"/>
</dbReference>
<comment type="subcellular location">
    <subcellularLocation>
        <location evidence="9">Cytoplasm</location>
    </subcellularLocation>
</comment>
<feature type="active site" evidence="9">
    <location>
        <position position="38"/>
    </location>
</feature>
<feature type="binding site" evidence="9">
    <location>
        <position position="121"/>
    </location>
    <ligand>
        <name>Mg(2+)</name>
        <dbReference type="ChEBI" id="CHEBI:18420"/>
    </ligand>
</feature>
<comment type="caution">
    <text evidence="10">The sequence shown here is derived from an EMBL/GenBank/DDBJ whole genome shotgun (WGS) entry which is preliminary data.</text>
</comment>
<dbReference type="EMBL" id="JAJKFW010000024">
    <property type="protein sequence ID" value="MCC9643454.1"/>
    <property type="molecule type" value="Genomic_DNA"/>
</dbReference>
<evidence type="ECO:0000256" key="8">
    <source>
        <dbReference type="ARBA" id="ARBA00047386"/>
    </source>
</evidence>
<dbReference type="PANTHER" id="PTHR43210">
    <property type="entry name" value="DETHIOBIOTIN SYNTHETASE"/>
    <property type="match status" value="1"/>
</dbReference>
<keyword evidence="7 9" id="KW-0460">Magnesium</keyword>
<dbReference type="Pfam" id="PF13500">
    <property type="entry name" value="AAA_26"/>
    <property type="match status" value="1"/>
</dbReference>